<dbReference type="Proteomes" id="UP000317238">
    <property type="component" value="Unassembled WGS sequence"/>
</dbReference>
<evidence type="ECO:0000313" key="3">
    <source>
        <dbReference type="Proteomes" id="UP000317238"/>
    </source>
</evidence>
<comment type="caution">
    <text evidence="2">The sequence shown here is derived from an EMBL/GenBank/DDBJ whole genome shotgun (WGS) entry which is preliminary data.</text>
</comment>
<evidence type="ECO:0000256" key="1">
    <source>
        <dbReference type="SAM" id="Phobius"/>
    </source>
</evidence>
<sequence>MGILNRLVFVLRVCSSWFLRLFNTSHPCRFTSCLLLFSFPCMPAGASETLPKDVLRGYEKFAKRMHCYLVERTYMEIVDGEQSAPQVSIHERCGTDAVSLEYQDDGTGERVFGRNDDYFFLIGRPSQEEPWRLKTLFAMDAEQASRPSPYLDSLRLDFSPAAAGVRVGDRRLFTAILNGDAELTRVSKEGDSIVVLEVKNTRPENSSWRVRSGVFRLRSDRHYQIESGTFEEGNKSGDRAKCDIANSFKYSDDYKAWIVDSQVYRTRWATPDGSEQLALDFHFDYEYSPFKQIPSQFQLTRYGIGEPYGLSQSSRFGWKLIVAALIFLSFCAVLVWRWAKRKHGSLG</sequence>
<keyword evidence="3" id="KW-1185">Reference proteome</keyword>
<proteinExistence type="predicted"/>
<keyword evidence="1" id="KW-0472">Membrane</keyword>
<organism evidence="2 3">
    <name type="scientific">Crateriforma conspicua</name>
    <dbReference type="NCBI Taxonomy" id="2527996"/>
    <lineage>
        <taxon>Bacteria</taxon>
        <taxon>Pseudomonadati</taxon>
        <taxon>Planctomycetota</taxon>
        <taxon>Planctomycetia</taxon>
        <taxon>Planctomycetales</taxon>
        <taxon>Planctomycetaceae</taxon>
        <taxon>Crateriforma</taxon>
    </lineage>
</organism>
<keyword evidence="1" id="KW-1133">Transmembrane helix</keyword>
<dbReference type="EMBL" id="SJPL01000001">
    <property type="protein sequence ID" value="TWT67786.1"/>
    <property type="molecule type" value="Genomic_DNA"/>
</dbReference>
<evidence type="ECO:0000313" key="2">
    <source>
        <dbReference type="EMBL" id="TWT67786.1"/>
    </source>
</evidence>
<accession>A0A5C5XWN8</accession>
<reference evidence="2 3" key="1">
    <citation type="submission" date="2019-02" db="EMBL/GenBank/DDBJ databases">
        <title>Deep-cultivation of Planctomycetes and their phenomic and genomic characterization uncovers novel biology.</title>
        <authorList>
            <person name="Wiegand S."/>
            <person name="Jogler M."/>
            <person name="Boedeker C."/>
            <person name="Pinto D."/>
            <person name="Vollmers J."/>
            <person name="Rivas-Marin E."/>
            <person name="Kohn T."/>
            <person name="Peeters S.H."/>
            <person name="Heuer A."/>
            <person name="Rast P."/>
            <person name="Oberbeckmann S."/>
            <person name="Bunk B."/>
            <person name="Jeske O."/>
            <person name="Meyerdierks A."/>
            <person name="Storesund J.E."/>
            <person name="Kallscheuer N."/>
            <person name="Luecker S."/>
            <person name="Lage O.M."/>
            <person name="Pohl T."/>
            <person name="Merkel B.J."/>
            <person name="Hornburger P."/>
            <person name="Mueller R.-W."/>
            <person name="Bruemmer F."/>
            <person name="Labrenz M."/>
            <person name="Spormann A.M."/>
            <person name="Op Den Camp H."/>
            <person name="Overmann J."/>
            <person name="Amann R."/>
            <person name="Jetten M.S.M."/>
            <person name="Mascher T."/>
            <person name="Medema M.H."/>
            <person name="Devos D.P."/>
            <person name="Kaster A.-K."/>
            <person name="Ovreas L."/>
            <person name="Rohde M."/>
            <person name="Galperin M.Y."/>
            <person name="Jogler C."/>
        </authorList>
    </citation>
    <scope>NUCLEOTIDE SEQUENCE [LARGE SCALE GENOMIC DNA]</scope>
    <source>
        <strain evidence="2 3">Pan14r</strain>
    </source>
</reference>
<protein>
    <submittedName>
        <fullName evidence="2">Uncharacterized protein</fullName>
    </submittedName>
</protein>
<feature type="transmembrane region" description="Helical" evidence="1">
    <location>
        <begin position="316"/>
        <end position="336"/>
    </location>
</feature>
<dbReference type="AlphaFoldDB" id="A0A5C5XWN8"/>
<keyword evidence="1" id="KW-0812">Transmembrane</keyword>
<gene>
    <name evidence="2" type="ORF">Pan14r_00230</name>
</gene>
<name>A0A5C5XWN8_9PLAN</name>